<comment type="similarity">
    <text evidence="1">Belongs to the bacterial ribosomal protein bS6 family.</text>
</comment>
<dbReference type="GO" id="GO:0019843">
    <property type="term" value="F:rRNA binding"/>
    <property type="evidence" value="ECO:0007669"/>
    <property type="project" value="InterPro"/>
</dbReference>
<dbReference type="AlphaFoldDB" id="A0A2H0EDZ7"/>
<dbReference type="GO" id="GO:0003735">
    <property type="term" value="F:structural constituent of ribosome"/>
    <property type="evidence" value="ECO:0007669"/>
    <property type="project" value="InterPro"/>
</dbReference>
<evidence type="ECO:0000256" key="3">
    <source>
        <dbReference type="ARBA" id="ARBA00035520"/>
    </source>
</evidence>
<evidence type="ECO:0000256" key="4">
    <source>
        <dbReference type="SAM" id="MobiDB-lite"/>
    </source>
</evidence>
<dbReference type="InterPro" id="IPR035980">
    <property type="entry name" value="Ribosomal_bS6_sf"/>
</dbReference>
<dbReference type="InterPro" id="IPR000529">
    <property type="entry name" value="Ribosomal_bS6"/>
</dbReference>
<evidence type="ECO:0000313" key="5">
    <source>
        <dbReference type="EMBL" id="PIP92050.1"/>
    </source>
</evidence>
<dbReference type="Gene3D" id="3.30.70.60">
    <property type="match status" value="1"/>
</dbReference>
<evidence type="ECO:0000313" key="6">
    <source>
        <dbReference type="Proteomes" id="UP000229241"/>
    </source>
</evidence>
<sequence length="159" mass="18134">MVNNMIEEGEGKNYEVGFLIKSDSDKGGLIKILEDNQFSIINEGQISRIKLAYPIKKENFAYFGYLHFSGVPANIRNLSDKLKTESKILRFSIIPQSVEETESRISEEIYSARARHFPERQKVQGTPFQPSTSQLPKKPARTEALSNEALEKKLEEILK</sequence>
<dbReference type="InterPro" id="IPR014717">
    <property type="entry name" value="Transl_elong_EF1B/ribsomal_bS6"/>
</dbReference>
<dbReference type="Pfam" id="PF01250">
    <property type="entry name" value="Ribosomal_S6"/>
    <property type="match status" value="1"/>
</dbReference>
<dbReference type="EMBL" id="PCTX01000062">
    <property type="protein sequence ID" value="PIP92050.1"/>
    <property type="molecule type" value="Genomic_DNA"/>
</dbReference>
<comment type="caution">
    <text evidence="5">The sequence shown here is derived from an EMBL/GenBank/DDBJ whole genome shotgun (WGS) entry which is preliminary data.</text>
</comment>
<dbReference type="GO" id="GO:0005840">
    <property type="term" value="C:ribosome"/>
    <property type="evidence" value="ECO:0007669"/>
    <property type="project" value="InterPro"/>
</dbReference>
<proteinExistence type="inferred from homology"/>
<organism evidence="5 6">
    <name type="scientific">Candidatus Wolfebacteria bacterium CG18_big_fil_WC_8_21_14_2_50_39_7</name>
    <dbReference type="NCBI Taxonomy" id="1975071"/>
    <lineage>
        <taxon>Bacteria</taxon>
        <taxon>Candidatus Wolfeibacteriota</taxon>
    </lineage>
</organism>
<feature type="region of interest" description="Disordered" evidence="4">
    <location>
        <begin position="120"/>
        <end position="143"/>
    </location>
</feature>
<dbReference type="GO" id="GO:0006412">
    <property type="term" value="P:translation"/>
    <property type="evidence" value="ECO:0007669"/>
    <property type="project" value="InterPro"/>
</dbReference>
<reference evidence="5 6" key="1">
    <citation type="submission" date="2017-09" db="EMBL/GenBank/DDBJ databases">
        <title>Depth-based differentiation of microbial function through sediment-hosted aquifers and enrichment of novel symbionts in the deep terrestrial subsurface.</title>
        <authorList>
            <person name="Probst A.J."/>
            <person name="Ladd B."/>
            <person name="Jarett J.K."/>
            <person name="Geller-Mcgrath D.E."/>
            <person name="Sieber C.M."/>
            <person name="Emerson J.B."/>
            <person name="Anantharaman K."/>
            <person name="Thomas B.C."/>
            <person name="Malmstrom R."/>
            <person name="Stieglmeier M."/>
            <person name="Klingl A."/>
            <person name="Woyke T."/>
            <person name="Ryan C.M."/>
            <person name="Banfield J.F."/>
        </authorList>
    </citation>
    <scope>NUCLEOTIDE SEQUENCE [LARGE SCALE GENOMIC DNA]</scope>
    <source>
        <strain evidence="5">CG18_big_fil_WC_8_21_14_2_50_39_7</strain>
    </source>
</reference>
<dbReference type="SUPFAM" id="SSF54995">
    <property type="entry name" value="Ribosomal protein S6"/>
    <property type="match status" value="1"/>
</dbReference>
<accession>A0A2H0EDZ7</accession>
<evidence type="ECO:0000256" key="2">
    <source>
        <dbReference type="ARBA" id="ARBA00035294"/>
    </source>
</evidence>
<gene>
    <name evidence="5" type="ORF">COW77_02065</name>
</gene>
<name>A0A2H0EDZ7_9BACT</name>
<protein>
    <recommendedName>
        <fullName evidence="2">Small ribosomal subunit protein bS6</fullName>
    </recommendedName>
    <alternativeName>
        <fullName evidence="3">30S ribosomal protein S6</fullName>
    </alternativeName>
</protein>
<evidence type="ECO:0000256" key="1">
    <source>
        <dbReference type="ARBA" id="ARBA00009512"/>
    </source>
</evidence>
<feature type="compositionally biased region" description="Polar residues" evidence="4">
    <location>
        <begin position="123"/>
        <end position="135"/>
    </location>
</feature>
<dbReference type="Proteomes" id="UP000229241">
    <property type="component" value="Unassembled WGS sequence"/>
</dbReference>